<evidence type="ECO:0000259" key="2">
    <source>
        <dbReference type="Pfam" id="PF08386"/>
    </source>
</evidence>
<feature type="domain" description="Peptidase S33 tripeptidyl aminopeptidase-like C-terminal" evidence="2">
    <location>
        <begin position="402"/>
        <end position="500"/>
    </location>
</feature>
<dbReference type="OrthoDB" id="5166357at2"/>
<evidence type="ECO:0000313" key="4">
    <source>
        <dbReference type="Proteomes" id="UP000323454"/>
    </source>
</evidence>
<reference evidence="3 4" key="1">
    <citation type="submission" date="2019-09" db="EMBL/GenBank/DDBJ databases">
        <title>Goodfellowia gen. nov., a new genus of the Pseudonocardineae related to Actinoalloteichus, containing Goodfellowia coeruleoviolacea gen. nov., comb. nov. gen. nov., comb. nov.</title>
        <authorList>
            <person name="Labeda D."/>
        </authorList>
    </citation>
    <scope>NUCLEOTIDE SEQUENCE [LARGE SCALE GENOMIC DNA]</scope>
    <source>
        <strain evidence="3 4">AN110305</strain>
    </source>
</reference>
<dbReference type="AlphaFoldDB" id="A0A5B2XDH3"/>
<name>A0A5B2XDH3_9PSEU</name>
<dbReference type="Proteomes" id="UP000323454">
    <property type="component" value="Unassembled WGS sequence"/>
</dbReference>
<dbReference type="Pfam" id="PF08386">
    <property type="entry name" value="Abhydrolase_4"/>
    <property type="match status" value="1"/>
</dbReference>
<evidence type="ECO:0000313" key="3">
    <source>
        <dbReference type="EMBL" id="KAA2261204.1"/>
    </source>
</evidence>
<organism evidence="3 4">
    <name type="scientific">Solihabitans fulvus</name>
    <dbReference type="NCBI Taxonomy" id="1892852"/>
    <lineage>
        <taxon>Bacteria</taxon>
        <taxon>Bacillati</taxon>
        <taxon>Actinomycetota</taxon>
        <taxon>Actinomycetes</taxon>
        <taxon>Pseudonocardiales</taxon>
        <taxon>Pseudonocardiaceae</taxon>
        <taxon>Solihabitans</taxon>
    </lineage>
</organism>
<keyword evidence="4" id="KW-1185">Reference proteome</keyword>
<proteinExistence type="predicted"/>
<dbReference type="SUPFAM" id="SSF53474">
    <property type="entry name" value="alpha/beta-Hydrolases"/>
    <property type="match status" value="1"/>
</dbReference>
<feature type="region of interest" description="Disordered" evidence="1">
    <location>
        <begin position="22"/>
        <end position="49"/>
    </location>
</feature>
<keyword evidence="3" id="KW-0378">Hydrolase</keyword>
<protein>
    <submittedName>
        <fullName evidence="3">Alpha/beta hydrolase</fullName>
    </submittedName>
</protein>
<accession>A0A5B2XDH3</accession>
<dbReference type="GO" id="GO:0016787">
    <property type="term" value="F:hydrolase activity"/>
    <property type="evidence" value="ECO:0007669"/>
    <property type="project" value="UniProtKB-KW"/>
</dbReference>
<sequence>MGLVTACSAGASNRPVIAFSGTGQGYGSPTTSTGPLPLPPLETPQGGKMSWSNCADATRARLGDLAPPASVKLECARMSVALDAPNMPGRGHARISVLKVGSGPTPLVVVNDAGGEPGSTYAARLAAKLPPEVLNTFSLIGIDRRGTGGSDAVQCVPGRSRTAIIGFDPAQANTDGIQSAAGEASRECVLDLDIRLGALDTWRASSDLEDLRTGLGASRINAIGRGDGAKVLTTYASRFPGQVGRMVLDGAPDPTLDTSGRAEARAVGAEAAFQAFATDCAARGCPLGADPKQKLLALLDQLRGAPLRTSDGTQLTAGTALNAVLVGLGDRASWPALGDAIAKAATGDGTGLATLVQPLFGDGDQNPPRLDADLVTGCNDDATRITPQQVAALAQDWRNRHPLFGGLFAQRLLLCGPWSVPNPPQVPSGVNTPPMLVVSTAGDPVTPQSGTERAAQQLSAGVLVGWQGGGHGALGQSSCATAAAQHFLIDGKSPTNGTVCPP</sequence>
<reference evidence="3 4" key="2">
    <citation type="submission" date="2019-09" db="EMBL/GenBank/DDBJ databases">
        <authorList>
            <person name="Jin C."/>
        </authorList>
    </citation>
    <scope>NUCLEOTIDE SEQUENCE [LARGE SCALE GENOMIC DNA]</scope>
    <source>
        <strain evidence="3 4">AN110305</strain>
    </source>
</reference>
<gene>
    <name evidence="3" type="ORF">F0L68_18095</name>
</gene>
<dbReference type="EMBL" id="VUOB01000030">
    <property type="protein sequence ID" value="KAA2261204.1"/>
    <property type="molecule type" value="Genomic_DNA"/>
</dbReference>
<comment type="caution">
    <text evidence="3">The sequence shown here is derived from an EMBL/GenBank/DDBJ whole genome shotgun (WGS) entry which is preliminary data.</text>
</comment>
<dbReference type="InterPro" id="IPR029058">
    <property type="entry name" value="AB_hydrolase_fold"/>
</dbReference>
<evidence type="ECO:0000256" key="1">
    <source>
        <dbReference type="SAM" id="MobiDB-lite"/>
    </source>
</evidence>
<dbReference type="InterPro" id="IPR013595">
    <property type="entry name" value="Pept_S33_TAP-like_C"/>
</dbReference>
<dbReference type="Gene3D" id="3.40.50.1820">
    <property type="entry name" value="alpha/beta hydrolase"/>
    <property type="match status" value="1"/>
</dbReference>